<evidence type="ECO:0000313" key="2">
    <source>
        <dbReference type="Proteomes" id="UP000287372"/>
    </source>
</evidence>
<sequence length="100" mass="11156">MTERVKFVLGNIDSRLAVVEIVGVRFPVLPQRPTDLVRLFAKEPVGDKVLGTGQRVVDGEVKNIAWWADAEEVARIDQEWRDAIEANTIPAELVAAMLMD</sequence>
<evidence type="ECO:0000313" key="1">
    <source>
        <dbReference type="EMBL" id="AZS06743.1"/>
    </source>
</evidence>
<reference evidence="1 2" key="1">
    <citation type="submission" date="2018-12" db="EMBL/GenBank/DDBJ databases">
        <authorList>
            <person name="Lieu J.K."/>
            <person name="Tian C.Z."/>
            <person name="Hsaio W.J."/>
            <person name="Shaffer C.D."/>
            <person name="Weston-Hafer K.A."/>
            <person name="Russell D.A."/>
            <person name="Pope W.H."/>
            <person name="Jacobs-Sera D."/>
            <person name="Hendrix R.W."/>
            <person name="Hatfull G.F."/>
        </authorList>
    </citation>
    <scope>NUCLEOTIDE SEQUENCE [LARGE SCALE GENOMIC DNA]</scope>
</reference>
<keyword evidence="2" id="KW-1185">Reference proteome</keyword>
<protein>
    <submittedName>
        <fullName evidence="1">Uncharacterized protein</fullName>
    </submittedName>
</protein>
<dbReference type="RefSeq" id="YP_009818539.1">
    <property type="nucleotide sequence ID" value="NC_048139.1"/>
</dbReference>
<dbReference type="EMBL" id="MK279841">
    <property type="protein sequence ID" value="AZS06743.1"/>
    <property type="molecule type" value="Genomic_DNA"/>
</dbReference>
<gene>
    <name evidence="1" type="primary">104</name>
    <name evidence="1" type="ORF">SEA_HIYAA_104</name>
</gene>
<accession>A0A3S9U919</accession>
<organism evidence="1 2">
    <name type="scientific">Streptomyces phage Hiyaa</name>
    <dbReference type="NCBI Taxonomy" id="2499072"/>
    <lineage>
        <taxon>Viruses</taxon>
        <taxon>Duplodnaviria</taxon>
        <taxon>Heunggongvirae</taxon>
        <taxon>Uroviricota</taxon>
        <taxon>Caudoviricetes</taxon>
        <taxon>Hiyaavirus</taxon>
        <taxon>Hiyaavirus hiyaa</taxon>
    </lineage>
</organism>
<dbReference type="Proteomes" id="UP000287372">
    <property type="component" value="Segment"/>
</dbReference>
<name>A0A3S9U919_9CAUD</name>
<proteinExistence type="predicted"/>
<dbReference type="KEGG" id="vg:55009882"/>
<dbReference type="GeneID" id="55009882"/>